<dbReference type="Pfam" id="PF00107">
    <property type="entry name" value="ADH_zinc_N"/>
    <property type="match status" value="1"/>
</dbReference>
<feature type="domain" description="Enoyl reductase (ER)" evidence="6">
    <location>
        <begin position="12"/>
        <end position="351"/>
    </location>
</feature>
<dbReference type="InterPro" id="IPR047109">
    <property type="entry name" value="CAD-like"/>
</dbReference>
<dbReference type="Proteomes" id="UP000018001">
    <property type="component" value="Unassembled WGS sequence"/>
</dbReference>
<dbReference type="PANTHER" id="PTHR42683">
    <property type="entry name" value="ALDEHYDE REDUCTASE"/>
    <property type="match status" value="1"/>
</dbReference>
<evidence type="ECO:0000313" key="7">
    <source>
        <dbReference type="EMBL" id="GAD99997.1"/>
    </source>
</evidence>
<dbReference type="Gene3D" id="3.40.50.720">
    <property type="entry name" value="NAD(P)-binding Rossmann-like Domain"/>
    <property type="match status" value="1"/>
</dbReference>
<dbReference type="eggNOG" id="KOG0023">
    <property type="taxonomic scope" value="Eukaryota"/>
</dbReference>
<dbReference type="PROSITE" id="PS00059">
    <property type="entry name" value="ADH_ZINC"/>
    <property type="match status" value="1"/>
</dbReference>
<dbReference type="InParanoid" id="V5GGD0"/>
<dbReference type="Gene3D" id="3.90.180.10">
    <property type="entry name" value="Medium-chain alcohol dehydrogenases, catalytic domain"/>
    <property type="match status" value="1"/>
</dbReference>
<dbReference type="InterPro" id="IPR013154">
    <property type="entry name" value="ADH-like_N"/>
</dbReference>
<organism evidence="7 8">
    <name type="scientific">Byssochlamys spectabilis (strain No. 5 / NBRC 109023)</name>
    <name type="common">Paecilomyces variotii</name>
    <dbReference type="NCBI Taxonomy" id="1356009"/>
    <lineage>
        <taxon>Eukaryota</taxon>
        <taxon>Fungi</taxon>
        <taxon>Dikarya</taxon>
        <taxon>Ascomycota</taxon>
        <taxon>Pezizomycotina</taxon>
        <taxon>Eurotiomycetes</taxon>
        <taxon>Eurotiomycetidae</taxon>
        <taxon>Eurotiales</taxon>
        <taxon>Thermoascaceae</taxon>
        <taxon>Paecilomyces</taxon>
    </lineage>
</organism>
<dbReference type="SUPFAM" id="SSF51735">
    <property type="entry name" value="NAD(P)-binding Rossmann-fold domains"/>
    <property type="match status" value="1"/>
</dbReference>
<reference evidence="8" key="1">
    <citation type="journal article" date="2014" name="Genome Announc.">
        <title>Draft genome sequence of the formaldehyde-resistant fungus Byssochlamys spectabilis No. 5 (anamorph Paecilomyces variotii No. 5) (NBRC109023).</title>
        <authorList>
            <person name="Oka T."/>
            <person name="Ekino K."/>
            <person name="Fukuda K."/>
            <person name="Nomura Y."/>
        </authorList>
    </citation>
    <scope>NUCLEOTIDE SEQUENCE [LARGE SCALE GENOMIC DNA]</scope>
    <source>
        <strain evidence="8">No. 5 / NBRC 109023</strain>
    </source>
</reference>
<dbReference type="InterPro" id="IPR011032">
    <property type="entry name" value="GroES-like_sf"/>
</dbReference>
<evidence type="ECO:0000256" key="2">
    <source>
        <dbReference type="ARBA" id="ARBA00022723"/>
    </source>
</evidence>
<comment type="similarity">
    <text evidence="5">Belongs to the zinc-containing alcohol dehydrogenase family.</text>
</comment>
<keyword evidence="8" id="KW-1185">Reference proteome</keyword>
<evidence type="ECO:0000256" key="4">
    <source>
        <dbReference type="ARBA" id="ARBA00023002"/>
    </source>
</evidence>
<keyword evidence="4" id="KW-0560">Oxidoreductase</keyword>
<dbReference type="OrthoDB" id="1879366at2759"/>
<evidence type="ECO:0000259" key="6">
    <source>
        <dbReference type="SMART" id="SM00829"/>
    </source>
</evidence>
<dbReference type="GO" id="GO:0016616">
    <property type="term" value="F:oxidoreductase activity, acting on the CH-OH group of donors, NAD or NADP as acceptor"/>
    <property type="evidence" value="ECO:0007669"/>
    <property type="project" value="InterPro"/>
</dbReference>
<evidence type="ECO:0000256" key="3">
    <source>
        <dbReference type="ARBA" id="ARBA00022833"/>
    </source>
</evidence>
<evidence type="ECO:0000313" key="8">
    <source>
        <dbReference type="Proteomes" id="UP000018001"/>
    </source>
</evidence>
<evidence type="ECO:0000256" key="5">
    <source>
        <dbReference type="RuleBase" id="RU361277"/>
    </source>
</evidence>
<dbReference type="AlphaFoldDB" id="V5GGD0"/>
<dbReference type="SUPFAM" id="SSF50129">
    <property type="entry name" value="GroES-like"/>
    <property type="match status" value="1"/>
</dbReference>
<keyword evidence="3 5" id="KW-0862">Zinc</keyword>
<dbReference type="GO" id="GO:0008270">
    <property type="term" value="F:zinc ion binding"/>
    <property type="evidence" value="ECO:0007669"/>
    <property type="project" value="InterPro"/>
</dbReference>
<dbReference type="CDD" id="cd05283">
    <property type="entry name" value="CAD1"/>
    <property type="match status" value="1"/>
</dbReference>
<dbReference type="InterPro" id="IPR020843">
    <property type="entry name" value="ER"/>
</dbReference>
<dbReference type="Pfam" id="PF08240">
    <property type="entry name" value="ADH_N"/>
    <property type="match status" value="1"/>
</dbReference>
<sequence>MAKSVEFNIFRGSASGEIIPDTSRCALGPFDVFVEVTHAGLCGTDRHFRNKDIALGHEGAGVVRQVGSSVTSVQTGDKVGFGWVRKICGHCDYCVSGRDQYCDEREQYGTHSSEIGSFASHAVWHESMLIKLPDGLEPDYAAPLMCGGATVWGALTSYNLKPGDRVAIHGIGGLGHMAIQFASALGCDVVVLSSTASKKDEAMQLGAKEFHVTKGDIPEYPIKKVNHLFWCGSANPDYSKSVTVFERQFQVSPSANHSMCRIVALVANDGSIYPLTISYEPPSIPILPIVANGIKIQGSAVASRLAIRKLLRFVVLHGMRPIIMKFPLNKGGIEAAFKTLEEGRMRYRGVLVSQQNLTGKPIVEKR</sequence>
<dbReference type="HOGENOM" id="CLU_026673_20_2_1"/>
<gene>
    <name evidence="7" type="ORF">PVAR5_8728</name>
</gene>
<proteinExistence type="inferred from homology"/>
<comment type="caution">
    <text evidence="7">The sequence shown here is derived from an EMBL/GenBank/DDBJ whole genome shotgun (WGS) entry which is preliminary data.</text>
</comment>
<accession>V5GGD0</accession>
<dbReference type="SMART" id="SM00829">
    <property type="entry name" value="PKS_ER"/>
    <property type="match status" value="1"/>
</dbReference>
<dbReference type="FunFam" id="3.40.50.720:FF:000022">
    <property type="entry name" value="Cinnamyl alcohol dehydrogenase"/>
    <property type="match status" value="1"/>
</dbReference>
<dbReference type="InterPro" id="IPR036291">
    <property type="entry name" value="NAD(P)-bd_dom_sf"/>
</dbReference>
<dbReference type="EMBL" id="BAUL01000345">
    <property type="protein sequence ID" value="GAD99997.1"/>
    <property type="molecule type" value="Genomic_DNA"/>
</dbReference>
<comment type="cofactor">
    <cofactor evidence="1 5">
        <name>Zn(2+)</name>
        <dbReference type="ChEBI" id="CHEBI:29105"/>
    </cofactor>
</comment>
<dbReference type="InterPro" id="IPR013149">
    <property type="entry name" value="ADH-like_C"/>
</dbReference>
<protein>
    <submittedName>
        <fullName evidence="7">Alcohol dehydrogenase, putative</fullName>
    </submittedName>
</protein>
<dbReference type="InterPro" id="IPR002328">
    <property type="entry name" value="ADH_Zn_CS"/>
</dbReference>
<evidence type="ECO:0000256" key="1">
    <source>
        <dbReference type="ARBA" id="ARBA00001947"/>
    </source>
</evidence>
<keyword evidence="2 5" id="KW-0479">Metal-binding</keyword>
<name>V5GGD0_BYSSN</name>